<keyword evidence="3" id="KW-1185">Reference proteome</keyword>
<proteinExistence type="predicted"/>
<dbReference type="AlphaFoldDB" id="A0ABD0LWR0"/>
<evidence type="ECO:0000313" key="2">
    <source>
        <dbReference type="EMBL" id="KAK7503595.1"/>
    </source>
</evidence>
<evidence type="ECO:0000313" key="3">
    <source>
        <dbReference type="Proteomes" id="UP001519460"/>
    </source>
</evidence>
<protein>
    <submittedName>
        <fullName evidence="2">Uncharacterized protein</fullName>
    </submittedName>
</protein>
<reference evidence="2 3" key="1">
    <citation type="journal article" date="2023" name="Sci. Data">
        <title>Genome assembly of the Korean intertidal mud-creeper Batillaria attramentaria.</title>
        <authorList>
            <person name="Patra A.K."/>
            <person name="Ho P.T."/>
            <person name="Jun S."/>
            <person name="Lee S.J."/>
            <person name="Kim Y."/>
            <person name="Won Y.J."/>
        </authorList>
    </citation>
    <scope>NUCLEOTIDE SEQUENCE [LARGE SCALE GENOMIC DNA]</scope>
    <source>
        <strain evidence="2">Wonlab-2016</strain>
    </source>
</reference>
<feature type="non-terminal residue" evidence="2">
    <location>
        <position position="139"/>
    </location>
</feature>
<organism evidence="2 3">
    <name type="scientific">Batillaria attramentaria</name>
    <dbReference type="NCBI Taxonomy" id="370345"/>
    <lineage>
        <taxon>Eukaryota</taxon>
        <taxon>Metazoa</taxon>
        <taxon>Spiralia</taxon>
        <taxon>Lophotrochozoa</taxon>
        <taxon>Mollusca</taxon>
        <taxon>Gastropoda</taxon>
        <taxon>Caenogastropoda</taxon>
        <taxon>Sorbeoconcha</taxon>
        <taxon>Cerithioidea</taxon>
        <taxon>Batillariidae</taxon>
        <taxon>Batillaria</taxon>
    </lineage>
</organism>
<comment type="caution">
    <text evidence="2">The sequence shown here is derived from an EMBL/GenBank/DDBJ whole genome shotgun (WGS) entry which is preliminary data.</text>
</comment>
<keyword evidence="1" id="KW-0732">Signal</keyword>
<evidence type="ECO:0000256" key="1">
    <source>
        <dbReference type="SAM" id="SignalP"/>
    </source>
</evidence>
<sequence length="139" mass="15111">MGKVCILVVVAAVAVVLTSCALVPPHALSDLTSPSRSLSTRPRTDTLSGDGIIRIRPSVNIILLILRQKCYEWIRQGVSPLPDYCYSVLQPSQPSPRQLVSYYDRYANSVPSGERQRDLSAAVEQAREFPTISGGGNIA</sequence>
<dbReference type="EMBL" id="JACVVK020000019">
    <property type="protein sequence ID" value="KAK7503595.1"/>
    <property type="molecule type" value="Genomic_DNA"/>
</dbReference>
<feature type="signal peptide" evidence="1">
    <location>
        <begin position="1"/>
        <end position="21"/>
    </location>
</feature>
<accession>A0ABD0LWR0</accession>
<feature type="chain" id="PRO_5044770016" evidence="1">
    <location>
        <begin position="22"/>
        <end position="139"/>
    </location>
</feature>
<dbReference type="Proteomes" id="UP001519460">
    <property type="component" value="Unassembled WGS sequence"/>
</dbReference>
<dbReference type="PROSITE" id="PS51257">
    <property type="entry name" value="PROKAR_LIPOPROTEIN"/>
    <property type="match status" value="1"/>
</dbReference>
<name>A0ABD0LWR0_9CAEN</name>
<gene>
    <name evidence="2" type="ORF">BaRGS_00005134</name>
</gene>